<dbReference type="EMBL" id="JAWWNJ010000004">
    <property type="protein sequence ID" value="KAK7057330.1"/>
    <property type="molecule type" value="Genomic_DNA"/>
</dbReference>
<gene>
    <name evidence="2" type="ORF">R3P38DRAFT_3168845</name>
</gene>
<evidence type="ECO:0000256" key="1">
    <source>
        <dbReference type="SAM" id="MobiDB-lite"/>
    </source>
</evidence>
<protein>
    <submittedName>
        <fullName evidence="2">Uncharacterized protein</fullName>
    </submittedName>
</protein>
<feature type="compositionally biased region" description="Polar residues" evidence="1">
    <location>
        <begin position="55"/>
        <end position="66"/>
    </location>
</feature>
<evidence type="ECO:0000313" key="3">
    <source>
        <dbReference type="Proteomes" id="UP001362999"/>
    </source>
</evidence>
<feature type="compositionally biased region" description="Low complexity" evidence="1">
    <location>
        <begin position="121"/>
        <end position="133"/>
    </location>
</feature>
<proteinExistence type="predicted"/>
<accession>A0AAW0DZI5</accession>
<reference evidence="2 3" key="1">
    <citation type="journal article" date="2024" name="J Genomics">
        <title>Draft genome sequencing and assembly of Favolaschia claudopus CIRM-BRFM 2984 isolated from oak limbs.</title>
        <authorList>
            <person name="Navarro D."/>
            <person name="Drula E."/>
            <person name="Chaduli D."/>
            <person name="Cazenave R."/>
            <person name="Ahrendt S."/>
            <person name="Wang J."/>
            <person name="Lipzen A."/>
            <person name="Daum C."/>
            <person name="Barry K."/>
            <person name="Grigoriev I.V."/>
            <person name="Favel A."/>
            <person name="Rosso M.N."/>
            <person name="Martin F."/>
        </authorList>
    </citation>
    <scope>NUCLEOTIDE SEQUENCE [LARGE SCALE GENOMIC DNA]</scope>
    <source>
        <strain evidence="2 3">CIRM-BRFM 2984</strain>
    </source>
</reference>
<dbReference type="Proteomes" id="UP001362999">
    <property type="component" value="Unassembled WGS sequence"/>
</dbReference>
<organism evidence="2 3">
    <name type="scientific">Favolaschia claudopus</name>
    <dbReference type="NCBI Taxonomy" id="2862362"/>
    <lineage>
        <taxon>Eukaryota</taxon>
        <taxon>Fungi</taxon>
        <taxon>Dikarya</taxon>
        <taxon>Basidiomycota</taxon>
        <taxon>Agaricomycotina</taxon>
        <taxon>Agaricomycetes</taxon>
        <taxon>Agaricomycetidae</taxon>
        <taxon>Agaricales</taxon>
        <taxon>Marasmiineae</taxon>
        <taxon>Mycenaceae</taxon>
        <taxon>Favolaschia</taxon>
    </lineage>
</organism>
<sequence length="1292" mass="142772">MNKRAGSGISNTSAGRVKKKVRAGSSFGSNGLGGRFASFGSSGKGMDIDEDTILENPNRSSFGSQRSDGKENRKARRRARVDARTLEDRDDGSMPSLRTIPEFVEGGSLDPVARVRAFNSGSSSLLGNLSGGNARVRGRQDASSPVKNEELKARGPAVSNKERRRMKREGTPDEEVQPLDVQDPPPCQPFAGRPGEIDRLTRSRRVSSLWCEQLRALGHWGIGTHAALDGSQDTDGRTLGSELEVVHSLAKTGAAQQRVERVPDSCLGDTSLAVHGFLLLVANGDTAEAIEAGLAGGCLKLSKIEDIERAVGQVTYTRIAAPLPVCRNDAEASPSACMKRYLRAYPADFGWAMAWLMALGESPKTLQGLVEKVAVSCELDPSVVPTIWATVQEVAVCFRPSRGYPLYFGISDHVSPAERQRKDEGKSLHSRLTNYIHRNAKYLEWHCYEIPELCVPTSAGFRVDIAAGDKETVLIQVGGPLLANQAVGGYIPRFLSDDNTRNILDQIRPSCTGLYGSTPCPVVSDAVKEMLDEQKKYLEENVVGTTMAASSYRSALQNGPYAFRTSNAEVQRVDFVRLMDIISLEDLQSRRGSEEVGGIWDVNTGRALRSYRHILSTILPQLGRDDNLTPPLIAADVGPTMDVWAFTAKPVLFWNHALWLSRILVRMGIIVSTTWGEPVHAIMAGGFLGLAWKSVPQEQHGEILDGVTPREIESMLPQTESLEWRPHCVEFMLRLGVAFITVHGPRLTDLHISIPNLHPGGIKHDPSRAYLYHKLITLIEALCLLFLIEKRRMEEEGIVMDRSSREQACGYLNALIARVEGRAVALGLREELDRCKEELISKSWALGHLRMRNVGPQEHAPHAPAFQIPGITHAVGGKHSQERQQQFEALRQDYQDRCDTGRYPDPFSLIPYQFWGEPYGVGMRTWFLSRKENCRLSNAARVYGRDEASNKIALETHAAFGRNTAAQSLGGTRGVATQRRQREEREDPIRMLMEGLDVLGRWRENSTGVSKTSGSRSSANVYRFGWCPWCEGLVVACDKNSKHACERGQQPVVITNGRFPLLRVWVLPHQALHIREILALVADRLHEVKLIPVKVAEILGRSENRDVLNDHLPGFNPRAAGDMVIYRRTDEKDPGYFELTCAVDACLEFVSSCPPKLWPVLSGSTSRAWAWKGAGGINGLYPGNDRVVLSCNWGWVGVCTPKNGVYAHVCERARRLAEAQGTPVREVEGGRETGGIEDCNSVVRVTQHKLEKKFDLPPEHLRAIWVHERIFPMLIFEAKKGVKKGGGKKSGG</sequence>
<comment type="caution">
    <text evidence="2">The sequence shown here is derived from an EMBL/GenBank/DDBJ whole genome shotgun (WGS) entry which is preliminary data.</text>
</comment>
<name>A0AAW0DZI5_9AGAR</name>
<feature type="region of interest" description="Disordered" evidence="1">
    <location>
        <begin position="1"/>
        <end position="99"/>
    </location>
</feature>
<feature type="region of interest" description="Disordered" evidence="1">
    <location>
        <begin position="121"/>
        <end position="195"/>
    </location>
</feature>
<keyword evidence="3" id="KW-1185">Reference proteome</keyword>
<evidence type="ECO:0000313" key="2">
    <source>
        <dbReference type="EMBL" id="KAK7057330.1"/>
    </source>
</evidence>